<feature type="region of interest" description="Disordered" evidence="1">
    <location>
        <begin position="1"/>
        <end position="23"/>
    </location>
</feature>
<dbReference type="EMBL" id="MCGO01000001">
    <property type="protein sequence ID" value="ORY53739.1"/>
    <property type="molecule type" value="Genomic_DNA"/>
</dbReference>
<dbReference type="Pfam" id="PF00400">
    <property type="entry name" value="WD40"/>
    <property type="match status" value="1"/>
</dbReference>
<evidence type="ECO:0000313" key="3">
    <source>
        <dbReference type="Proteomes" id="UP000193642"/>
    </source>
</evidence>
<keyword evidence="3" id="KW-1185">Reference proteome</keyword>
<reference evidence="2 3" key="1">
    <citation type="submission" date="2016-07" db="EMBL/GenBank/DDBJ databases">
        <title>Pervasive Adenine N6-methylation of Active Genes in Fungi.</title>
        <authorList>
            <consortium name="DOE Joint Genome Institute"/>
            <person name="Mondo S.J."/>
            <person name="Dannebaum R.O."/>
            <person name="Kuo R.C."/>
            <person name="Labutti K."/>
            <person name="Haridas S."/>
            <person name="Kuo A."/>
            <person name="Salamov A."/>
            <person name="Ahrendt S.R."/>
            <person name="Lipzen A."/>
            <person name="Sullivan W."/>
            <person name="Andreopoulos W.B."/>
            <person name="Clum A."/>
            <person name="Lindquist E."/>
            <person name="Daum C."/>
            <person name="Ramamoorthy G.K."/>
            <person name="Gryganskyi A."/>
            <person name="Culley D."/>
            <person name="Magnuson J.K."/>
            <person name="James T.Y."/>
            <person name="O'Malley M.A."/>
            <person name="Stajich J.E."/>
            <person name="Spatafora J.W."/>
            <person name="Visel A."/>
            <person name="Grigoriev I.V."/>
        </authorList>
    </citation>
    <scope>NUCLEOTIDE SEQUENCE [LARGE SCALE GENOMIC DNA]</scope>
    <source>
        <strain evidence="2 3">JEL800</strain>
    </source>
</reference>
<sequence length="432" mass="47765">MDFDDEVIGEVSDVPVTPEDLGDNCDIQGMPGWTSSRLQGTRLGCSVSPTQGTIETVQRHTQKSQRTCTMDTQMANSTTFDTHSQNTDSNAQITTSSSETSSGQPQNTHALLPQRHIRSWNSITRTSSQILKTDRFRTSTISACSSVVFLGGFNGEYVCRRLDVEEGDENGDERNGVITTDPYGITNHVELVENRSQELMAVVSSNDNKVRLLNMNRLEITHEFDFPWAANCSSLSPDKRLICVTGDFTDASIVSRIQETQFHVERHIDFSFACAWSPCGRFVTTGNQDLTTRVYDIRNPKKSLVVLPTIVGAVRSLRFSDDGAFLAAAEPSDFVHIYDFQGTSSQIKASSFYTDSLVDTITNRDSSAHGPLGTDAFQSQVIDFFGEIAGISFTPDGADTLYIGVSDHRYGSILEFERRKSGASRFFEDVIL</sequence>
<dbReference type="InterPro" id="IPR001680">
    <property type="entry name" value="WD40_rpt"/>
</dbReference>
<dbReference type="AlphaFoldDB" id="A0A1Y2D373"/>
<dbReference type="Proteomes" id="UP000193642">
    <property type="component" value="Unassembled WGS sequence"/>
</dbReference>
<accession>A0A1Y2D373</accession>
<feature type="region of interest" description="Disordered" evidence="1">
    <location>
        <begin position="78"/>
        <end position="113"/>
    </location>
</feature>
<dbReference type="InterPro" id="IPR015943">
    <property type="entry name" value="WD40/YVTN_repeat-like_dom_sf"/>
</dbReference>
<evidence type="ECO:0000313" key="2">
    <source>
        <dbReference type="EMBL" id="ORY53739.1"/>
    </source>
</evidence>
<proteinExistence type="predicted"/>
<comment type="caution">
    <text evidence="2">The sequence shown here is derived from an EMBL/GenBank/DDBJ whole genome shotgun (WGS) entry which is preliminary data.</text>
</comment>
<feature type="compositionally biased region" description="Polar residues" evidence="1">
    <location>
        <begin position="78"/>
        <end position="109"/>
    </location>
</feature>
<gene>
    <name evidence="2" type="ORF">BCR33DRAFT_711098</name>
</gene>
<dbReference type="PANTHER" id="PTHR43991:SF12">
    <property type="entry name" value="WD REPEAT PROTEIN (AFU_ORTHOLOGUE AFUA_8G05640)"/>
    <property type="match status" value="1"/>
</dbReference>
<name>A0A1Y2D373_9FUNG</name>
<dbReference type="STRING" id="329046.A0A1Y2D373"/>
<evidence type="ECO:0000256" key="1">
    <source>
        <dbReference type="SAM" id="MobiDB-lite"/>
    </source>
</evidence>
<dbReference type="Gene3D" id="2.130.10.10">
    <property type="entry name" value="YVTN repeat-like/Quinoprotein amine dehydrogenase"/>
    <property type="match status" value="1"/>
</dbReference>
<dbReference type="SUPFAM" id="SSF69322">
    <property type="entry name" value="Tricorn protease domain 2"/>
    <property type="match status" value="1"/>
</dbReference>
<dbReference type="OrthoDB" id="20669at2759"/>
<protein>
    <submittedName>
        <fullName evidence="2">WD40 repeat-like protein</fullName>
    </submittedName>
</protein>
<dbReference type="SMART" id="SM00320">
    <property type="entry name" value="WD40"/>
    <property type="match status" value="2"/>
</dbReference>
<organism evidence="2 3">
    <name type="scientific">Rhizoclosmatium globosum</name>
    <dbReference type="NCBI Taxonomy" id="329046"/>
    <lineage>
        <taxon>Eukaryota</taxon>
        <taxon>Fungi</taxon>
        <taxon>Fungi incertae sedis</taxon>
        <taxon>Chytridiomycota</taxon>
        <taxon>Chytridiomycota incertae sedis</taxon>
        <taxon>Chytridiomycetes</taxon>
        <taxon>Chytridiales</taxon>
        <taxon>Chytriomycetaceae</taxon>
        <taxon>Rhizoclosmatium</taxon>
    </lineage>
</organism>
<dbReference type="PANTHER" id="PTHR43991">
    <property type="entry name" value="WD REPEAT PROTEIN (AFU_ORTHOLOGUE AFUA_8G05640)-RELATED"/>
    <property type="match status" value="1"/>
</dbReference>